<organism evidence="2 3">
    <name type="scientific">Colletotrichum fioriniae PJ7</name>
    <dbReference type="NCBI Taxonomy" id="1445577"/>
    <lineage>
        <taxon>Eukaryota</taxon>
        <taxon>Fungi</taxon>
        <taxon>Dikarya</taxon>
        <taxon>Ascomycota</taxon>
        <taxon>Pezizomycotina</taxon>
        <taxon>Sordariomycetes</taxon>
        <taxon>Hypocreomycetidae</taxon>
        <taxon>Glomerellales</taxon>
        <taxon>Glomerellaceae</taxon>
        <taxon>Colletotrichum</taxon>
        <taxon>Colletotrichum acutatum species complex</taxon>
    </lineage>
</organism>
<dbReference type="eggNOG" id="ENOG502T4I4">
    <property type="taxonomic scope" value="Eukaryota"/>
</dbReference>
<comment type="caution">
    <text evidence="2">The sequence shown here is derived from an EMBL/GenBank/DDBJ whole genome shotgun (WGS) entry which is preliminary data.</text>
</comment>
<feature type="region of interest" description="Disordered" evidence="1">
    <location>
        <begin position="1"/>
        <end position="52"/>
    </location>
</feature>
<dbReference type="Proteomes" id="UP000020467">
    <property type="component" value="Unassembled WGS sequence"/>
</dbReference>
<proteinExistence type="predicted"/>
<feature type="region of interest" description="Disordered" evidence="1">
    <location>
        <begin position="416"/>
        <end position="453"/>
    </location>
</feature>
<dbReference type="AlphaFoldDB" id="A0A010QAL2"/>
<keyword evidence="3" id="KW-1185">Reference proteome</keyword>
<evidence type="ECO:0000313" key="3">
    <source>
        <dbReference type="Proteomes" id="UP000020467"/>
    </source>
</evidence>
<protein>
    <submittedName>
        <fullName evidence="2">Uncharacterized protein</fullName>
    </submittedName>
</protein>
<dbReference type="OrthoDB" id="4849865at2759"/>
<name>A0A010QAL2_9PEZI</name>
<dbReference type="EMBL" id="JARH01001047">
    <property type="protein sequence ID" value="EXF73775.1"/>
    <property type="molecule type" value="Genomic_DNA"/>
</dbReference>
<feature type="region of interest" description="Disordered" evidence="1">
    <location>
        <begin position="634"/>
        <end position="673"/>
    </location>
</feature>
<accession>A0A010QAL2</accession>
<gene>
    <name evidence="2" type="ORF">CFIO01_07403</name>
</gene>
<evidence type="ECO:0000256" key="1">
    <source>
        <dbReference type="SAM" id="MobiDB-lite"/>
    </source>
</evidence>
<reference evidence="2 3" key="1">
    <citation type="submission" date="2014-02" db="EMBL/GenBank/DDBJ databases">
        <title>The genome sequence of Colletotrichum fioriniae PJ7.</title>
        <authorList>
            <person name="Baroncelli R."/>
            <person name="Thon M.R."/>
        </authorList>
    </citation>
    <scope>NUCLEOTIDE SEQUENCE [LARGE SCALE GENOMIC DNA]</scope>
    <source>
        <strain evidence="2 3">PJ7</strain>
    </source>
</reference>
<evidence type="ECO:0000313" key="2">
    <source>
        <dbReference type="EMBL" id="EXF73775.1"/>
    </source>
</evidence>
<dbReference type="KEGG" id="cfj:CFIO01_07403"/>
<sequence length="776" mass="88804">MLADQEFALPLRPGEPGMNILSDAEADNASNGGGQGDDQNGNDTKPSLTNYANHPNIKGLPGFDFGVADDEPILQQWYSGLLRNIVLPFDTFKNPRSATGMQSVARRLQTVFRVALRSHGLNDGTSQMKGLWISTFENLRHYDTDQSWNFEVSHKKIPGIMFKFTEARVRFLNGNADKSSVPSEFLSFLQTVDAFIAAVEPSVRKNGSDLLTKERHLESDETERIQHTMKKTRTADVYEEIEKKTPEEQIRFWKEQSLGHEKELEAREEKLKGQEEKIKWQDKLIHEMTNVKNWTTMETNYSIRHLWDAALPELNRQQKSQGQAEWDASQIQEYFRANGMSSVADAMLGKGDFMGLDRIFFFQAGQHCESSFPDSTPTSRLDRDGQTYISFLQPSEIKAPTKMALRMTLPLRPLRPAPTFVHERDTPKSPVGSEDENEEEKKPSATIGAQTPVDNKESVIDISSLNKALPTQNYTAHSNLKGLPGLDFGVDFHAPILAYRYSGLMANIIFPFQEKRFEPSQGGQMRAAARIKEVMDVGVRTFEENREIRTLHEVCEQTFGNLRMVQPSWRFSFSLPKITQIIRKIVVARERHLDKNNGVTETAYFFFPFLKAIDNFREKVYAVLQYRQHDAEVKKNAKQSRGLKRSRDGDSDAEENAVSIKRARQEKEEEELAAMAPEEQVKILKAKNKTLETKVHEYEYNYRHERDARAQADKKWTSHVNHIWEVARPAINRDLKAQGEEEEWEEGHLQGFLRWNHLDDAANALLGIEREEPGAQ</sequence>
<dbReference type="HOGENOM" id="CLU_360552_0_0_1"/>